<feature type="signal peptide" evidence="2">
    <location>
        <begin position="1"/>
        <end position="23"/>
    </location>
</feature>
<reference evidence="3 4" key="1">
    <citation type="submission" date="2019-01" db="EMBL/GenBank/DDBJ databases">
        <authorList>
            <person name="Chen W.-M."/>
        </authorList>
    </citation>
    <scope>NUCLEOTIDE SEQUENCE [LARGE SCALE GENOMIC DNA]</scope>
    <source>
        <strain evidence="3 4">KYPY4</strain>
    </source>
</reference>
<protein>
    <submittedName>
        <fullName evidence="3">TolC family protein</fullName>
    </submittedName>
</protein>
<gene>
    <name evidence="3" type="ORF">EOE66_19640</name>
</gene>
<keyword evidence="4" id="KW-1185">Reference proteome</keyword>
<feature type="coiled-coil region" evidence="1">
    <location>
        <begin position="148"/>
        <end position="182"/>
    </location>
</feature>
<evidence type="ECO:0000313" key="4">
    <source>
        <dbReference type="Proteomes" id="UP000285575"/>
    </source>
</evidence>
<proteinExistence type="predicted"/>
<keyword evidence="2" id="KW-0732">Signal</keyword>
<dbReference type="Proteomes" id="UP000285575">
    <property type="component" value="Unassembled WGS sequence"/>
</dbReference>
<dbReference type="PANTHER" id="PTHR30203">
    <property type="entry name" value="OUTER MEMBRANE CATION EFFLUX PROTEIN"/>
    <property type="match status" value="1"/>
</dbReference>
<dbReference type="OrthoDB" id="8558511at2"/>
<dbReference type="AlphaFoldDB" id="A0A437RAR0"/>
<dbReference type="EMBL" id="SACR01000006">
    <property type="protein sequence ID" value="RVU43871.1"/>
    <property type="molecule type" value="Genomic_DNA"/>
</dbReference>
<dbReference type="SUPFAM" id="SSF56954">
    <property type="entry name" value="Outer membrane efflux proteins (OEP)"/>
    <property type="match status" value="1"/>
</dbReference>
<dbReference type="GO" id="GO:0015562">
    <property type="term" value="F:efflux transmembrane transporter activity"/>
    <property type="evidence" value="ECO:0007669"/>
    <property type="project" value="InterPro"/>
</dbReference>
<keyword evidence="1" id="KW-0175">Coiled coil</keyword>
<evidence type="ECO:0000313" key="3">
    <source>
        <dbReference type="EMBL" id="RVU43871.1"/>
    </source>
</evidence>
<organism evidence="3 4">
    <name type="scientific">Rubrivivax rivuli</name>
    <dbReference type="NCBI Taxonomy" id="1862385"/>
    <lineage>
        <taxon>Bacteria</taxon>
        <taxon>Pseudomonadati</taxon>
        <taxon>Pseudomonadota</taxon>
        <taxon>Betaproteobacteria</taxon>
        <taxon>Burkholderiales</taxon>
        <taxon>Sphaerotilaceae</taxon>
        <taxon>Rubrivivax</taxon>
    </lineage>
</organism>
<name>A0A437RAR0_9BURK</name>
<evidence type="ECO:0000256" key="2">
    <source>
        <dbReference type="SAM" id="SignalP"/>
    </source>
</evidence>
<sequence length="425" mass="44849">MKVLPRLAACALAGGLAGLPAWAQPAASPAAPSAATPATAQAHASLRTALDAAWLRAVASREAEGQRSRADAERVAAGSLWAGAPALELSHRNDRLHGRAGSRETEMGLAVPLWLPGQRGARTGVADAGLAQARLAEQVARWRLAGEVREAAWQVAGQQAELEQAEALATSLRQLAEDVVRRVQAGDLAPADSLAAQAEALAATAARADARQRLQAAHARWRLLTGLTAPPAPEDAAEPEPALHDAAGAAPHPEWQLASQTTELARQRVALLRHSRRDAPELTVAVRQDTPGRGEAARGSVSVGLRLPFGTDERNRPLEAAALAELDIAQTHEQRLRERLDSDIAMAREAQRSAQAQLDAEAQRARLLRERAALLDKSFRAGETPLPELLRALAAAAQADSTAARQTAALGLARARLQQALGRLP</sequence>
<dbReference type="InterPro" id="IPR010131">
    <property type="entry name" value="MdtP/NodT-like"/>
</dbReference>
<dbReference type="RefSeq" id="WP_128230430.1">
    <property type="nucleotide sequence ID" value="NZ_SACR01000006.1"/>
</dbReference>
<feature type="chain" id="PRO_5019071527" evidence="2">
    <location>
        <begin position="24"/>
        <end position="425"/>
    </location>
</feature>
<accession>A0A437RAR0</accession>
<dbReference type="PANTHER" id="PTHR30203:SF24">
    <property type="entry name" value="BLR4935 PROTEIN"/>
    <property type="match status" value="1"/>
</dbReference>
<dbReference type="Gene3D" id="1.20.1600.10">
    <property type="entry name" value="Outer membrane efflux proteins (OEP)"/>
    <property type="match status" value="1"/>
</dbReference>
<evidence type="ECO:0000256" key="1">
    <source>
        <dbReference type="SAM" id="Coils"/>
    </source>
</evidence>
<comment type="caution">
    <text evidence="3">The sequence shown here is derived from an EMBL/GenBank/DDBJ whole genome shotgun (WGS) entry which is preliminary data.</text>
</comment>